<keyword evidence="2" id="KW-1185">Reference proteome</keyword>
<name>A0A3D9N364_9FLAO</name>
<sequence>MIFTLPQLKYKGQSYNFYQVDLIISDGPKEYIVLTKPNSKEVLVIFFTGNIHMRSKGFSFEKLFKISKKSFEKTDLINKSLKDKEYKNDDFEPYEILDNSGGLKAELKKFIY</sequence>
<reference evidence="1 2" key="1">
    <citation type="submission" date="2018-07" db="EMBL/GenBank/DDBJ databases">
        <title>Genomic Encyclopedia of Type Strains, Phase III (KMG-III): the genomes of soil and plant-associated and newly described type strains.</title>
        <authorList>
            <person name="Whitman W."/>
        </authorList>
    </citation>
    <scope>NUCLEOTIDE SEQUENCE [LARGE SCALE GENOMIC DNA]</scope>
    <source>
        <strain evidence="1 2">CECT 7948</strain>
    </source>
</reference>
<dbReference type="RefSeq" id="WP_115808423.1">
    <property type="nucleotide sequence ID" value="NZ_QREI01000002.1"/>
</dbReference>
<proteinExistence type="predicted"/>
<dbReference type="Proteomes" id="UP000256919">
    <property type="component" value="Unassembled WGS sequence"/>
</dbReference>
<accession>A0A3D9N364</accession>
<evidence type="ECO:0000313" key="2">
    <source>
        <dbReference type="Proteomes" id="UP000256919"/>
    </source>
</evidence>
<dbReference type="EMBL" id="QREI01000002">
    <property type="protein sequence ID" value="REE25414.1"/>
    <property type="molecule type" value="Genomic_DNA"/>
</dbReference>
<organism evidence="1 2">
    <name type="scientific">Winogradskyella pacifica</name>
    <dbReference type="NCBI Taxonomy" id="664642"/>
    <lineage>
        <taxon>Bacteria</taxon>
        <taxon>Pseudomonadati</taxon>
        <taxon>Bacteroidota</taxon>
        <taxon>Flavobacteriia</taxon>
        <taxon>Flavobacteriales</taxon>
        <taxon>Flavobacteriaceae</taxon>
        <taxon>Winogradskyella</taxon>
    </lineage>
</organism>
<evidence type="ECO:0000313" key="1">
    <source>
        <dbReference type="EMBL" id="REE25414.1"/>
    </source>
</evidence>
<dbReference type="AlphaFoldDB" id="A0A3D9N364"/>
<protein>
    <submittedName>
        <fullName evidence="1">Uncharacterized protein</fullName>
    </submittedName>
</protein>
<comment type="caution">
    <text evidence="1">The sequence shown here is derived from an EMBL/GenBank/DDBJ whole genome shotgun (WGS) entry which is preliminary data.</text>
</comment>
<gene>
    <name evidence="1" type="ORF">DFQ09_1023</name>
</gene>